<dbReference type="InterPro" id="IPR011010">
    <property type="entry name" value="DNA_brk_join_enz"/>
</dbReference>
<dbReference type="InterPro" id="IPR002104">
    <property type="entry name" value="Integrase_catalytic"/>
</dbReference>
<dbReference type="SUPFAM" id="SSF56349">
    <property type="entry name" value="DNA breaking-rejoining enzymes"/>
    <property type="match status" value="1"/>
</dbReference>
<dbReference type="GO" id="GO:0006310">
    <property type="term" value="P:DNA recombination"/>
    <property type="evidence" value="ECO:0007669"/>
    <property type="project" value="UniProtKB-KW"/>
</dbReference>
<comment type="similarity">
    <text evidence="1">Belongs to the 'phage' integrase family.</text>
</comment>
<evidence type="ECO:0000256" key="1">
    <source>
        <dbReference type="ARBA" id="ARBA00008857"/>
    </source>
</evidence>
<protein>
    <submittedName>
        <fullName evidence="8">Integrase</fullName>
    </submittedName>
</protein>
<dbReference type="PANTHER" id="PTHR30349">
    <property type="entry name" value="PHAGE INTEGRASE-RELATED"/>
    <property type="match status" value="1"/>
</dbReference>
<keyword evidence="4" id="KW-0233">DNA recombination</keyword>
<evidence type="ECO:0000256" key="3">
    <source>
        <dbReference type="ARBA" id="ARBA00023125"/>
    </source>
</evidence>
<dbReference type="PROSITE" id="PS51900">
    <property type="entry name" value="CB"/>
    <property type="match status" value="1"/>
</dbReference>
<dbReference type="CDD" id="cd01189">
    <property type="entry name" value="INT_ICEBs1_C_like"/>
    <property type="match status" value="1"/>
</dbReference>
<feature type="domain" description="Tyr recombinase" evidence="6">
    <location>
        <begin position="174"/>
        <end position="379"/>
    </location>
</feature>
<name>A0A4P8XKT2_9BACL</name>
<reference evidence="8 9" key="1">
    <citation type="submission" date="2019-05" db="EMBL/GenBank/DDBJ databases">
        <authorList>
            <person name="Chen C."/>
        </authorList>
    </citation>
    <scope>NUCLEOTIDE SEQUENCE [LARGE SCALE GENOMIC DNA]</scope>
    <source>
        <strain evidence="8 9">HB172198</strain>
    </source>
</reference>
<dbReference type="PANTHER" id="PTHR30349:SF64">
    <property type="entry name" value="PROPHAGE INTEGRASE INTD-RELATED"/>
    <property type="match status" value="1"/>
</dbReference>
<sequence>MASVYKRGKDSYLLTVELGYDSLGKRIKRTRTVKAKNKKEAELQLAKFVVEVESGEFIAPEKMSFEAFVSEWKTKYADKHLELKSVENYTMHLNSRIIPHFKSVRIDQIKTLHIINFLDSINTRLDGKEGNVSSSTIVYVYRVLRSVFQRAVEWKVIKENPMNGVKKPKEKPVKEIQVYDEQDVKKLFAALEDERFMFRVLVTLAISTGMRRGELVALEWKHIDLSSGTIKVVQSISIRDDKGKPVIKEPKTRNSNRTISLPSSTVELLKKYRMHYLQEKMKILDRWEEKEREFVFTNANGGALHFSRPTKWWSVFLDYNGLKKIRFHDLRHTSATLLINQGVHAKIISERLGHADITTTMNVYGHALQSADKLAADKLNDVFKQSQ</sequence>
<evidence type="ECO:0000256" key="5">
    <source>
        <dbReference type="PROSITE-ProRule" id="PRU01248"/>
    </source>
</evidence>
<feature type="domain" description="Core-binding (CB)" evidence="7">
    <location>
        <begin position="63"/>
        <end position="152"/>
    </location>
</feature>
<keyword evidence="9" id="KW-1185">Reference proteome</keyword>
<dbReference type="InterPro" id="IPR013762">
    <property type="entry name" value="Integrase-like_cat_sf"/>
</dbReference>
<organism evidence="8 9">
    <name type="scientific">Paenibacillus algicola</name>
    <dbReference type="NCBI Taxonomy" id="2565926"/>
    <lineage>
        <taxon>Bacteria</taxon>
        <taxon>Bacillati</taxon>
        <taxon>Bacillota</taxon>
        <taxon>Bacilli</taxon>
        <taxon>Bacillales</taxon>
        <taxon>Paenibacillaceae</taxon>
        <taxon>Paenibacillus</taxon>
    </lineage>
</organism>
<dbReference type="InterPro" id="IPR050090">
    <property type="entry name" value="Tyrosine_recombinase_XerCD"/>
</dbReference>
<dbReference type="InterPro" id="IPR010998">
    <property type="entry name" value="Integrase_recombinase_N"/>
</dbReference>
<evidence type="ECO:0000313" key="9">
    <source>
        <dbReference type="Proteomes" id="UP000300879"/>
    </source>
</evidence>
<dbReference type="EMBL" id="CP040396">
    <property type="protein sequence ID" value="QCT03326.1"/>
    <property type="molecule type" value="Genomic_DNA"/>
</dbReference>
<accession>A0A4P8XKT2</accession>
<dbReference type="Gene3D" id="1.10.443.10">
    <property type="entry name" value="Intergrase catalytic core"/>
    <property type="match status" value="1"/>
</dbReference>
<dbReference type="Pfam" id="PF00589">
    <property type="entry name" value="Phage_integrase"/>
    <property type="match status" value="1"/>
</dbReference>
<dbReference type="Pfam" id="PF14659">
    <property type="entry name" value="Phage_int_SAM_3"/>
    <property type="match status" value="1"/>
</dbReference>
<dbReference type="Proteomes" id="UP000300879">
    <property type="component" value="Chromosome"/>
</dbReference>
<gene>
    <name evidence="8" type="ORF">E6C60_2614</name>
</gene>
<dbReference type="OrthoDB" id="9803188at2"/>
<dbReference type="InterPro" id="IPR004107">
    <property type="entry name" value="Integrase_SAM-like_N"/>
</dbReference>
<dbReference type="PROSITE" id="PS51898">
    <property type="entry name" value="TYR_RECOMBINASE"/>
    <property type="match status" value="1"/>
</dbReference>
<keyword evidence="2" id="KW-0229">DNA integration</keyword>
<keyword evidence="3 5" id="KW-0238">DNA-binding</keyword>
<proteinExistence type="inferred from homology"/>
<dbReference type="KEGG" id="palo:E6C60_2614"/>
<dbReference type="GO" id="GO:0015074">
    <property type="term" value="P:DNA integration"/>
    <property type="evidence" value="ECO:0007669"/>
    <property type="project" value="UniProtKB-KW"/>
</dbReference>
<dbReference type="RefSeq" id="WP_138226217.1">
    <property type="nucleotide sequence ID" value="NZ_CP040396.1"/>
</dbReference>
<evidence type="ECO:0000313" key="8">
    <source>
        <dbReference type="EMBL" id="QCT03326.1"/>
    </source>
</evidence>
<evidence type="ECO:0000256" key="4">
    <source>
        <dbReference type="ARBA" id="ARBA00023172"/>
    </source>
</evidence>
<dbReference type="AlphaFoldDB" id="A0A4P8XKT2"/>
<dbReference type="GO" id="GO:0003677">
    <property type="term" value="F:DNA binding"/>
    <property type="evidence" value="ECO:0007669"/>
    <property type="project" value="UniProtKB-UniRule"/>
</dbReference>
<evidence type="ECO:0000259" key="6">
    <source>
        <dbReference type="PROSITE" id="PS51898"/>
    </source>
</evidence>
<dbReference type="InterPro" id="IPR044068">
    <property type="entry name" value="CB"/>
</dbReference>
<dbReference type="Gene3D" id="1.10.150.130">
    <property type="match status" value="1"/>
</dbReference>
<evidence type="ECO:0000256" key="2">
    <source>
        <dbReference type="ARBA" id="ARBA00022908"/>
    </source>
</evidence>
<evidence type="ECO:0000259" key="7">
    <source>
        <dbReference type="PROSITE" id="PS51900"/>
    </source>
</evidence>